<dbReference type="Proteomes" id="UP000002892">
    <property type="component" value="Chromosome"/>
</dbReference>
<evidence type="ECO:0000256" key="1">
    <source>
        <dbReference type="SAM" id="Phobius"/>
    </source>
</evidence>
<dbReference type="EMBL" id="CP003639">
    <property type="protein sequence ID" value="AFM42954.1"/>
    <property type="molecule type" value="Genomic_DNA"/>
</dbReference>
<keyword evidence="1" id="KW-0472">Membrane</keyword>
<dbReference type="KEGG" id="dai:Desaci_4091"/>
<reference evidence="2 3" key="1">
    <citation type="journal article" date="2012" name="J. Bacteriol.">
        <title>Complete genome sequences of Desulfosporosinus orientis DSM765T, Desulfosporosinus youngiae DSM17734T, Desulfosporosinus meridiei DSM13257T, and Desulfosporosinus acidiphilus DSM22704T.</title>
        <authorList>
            <person name="Pester M."/>
            <person name="Brambilla E."/>
            <person name="Alazard D."/>
            <person name="Rattei T."/>
            <person name="Weinmaier T."/>
            <person name="Han J."/>
            <person name="Lucas S."/>
            <person name="Lapidus A."/>
            <person name="Cheng J.F."/>
            <person name="Goodwin L."/>
            <person name="Pitluck S."/>
            <person name="Peters L."/>
            <person name="Ovchinnikova G."/>
            <person name="Teshima H."/>
            <person name="Detter J.C."/>
            <person name="Han C.S."/>
            <person name="Tapia R."/>
            <person name="Land M.L."/>
            <person name="Hauser L."/>
            <person name="Kyrpides N.C."/>
            <person name="Ivanova N.N."/>
            <person name="Pagani I."/>
            <person name="Huntmann M."/>
            <person name="Wei C.L."/>
            <person name="Davenport K.W."/>
            <person name="Daligault H."/>
            <person name="Chain P.S."/>
            <person name="Chen A."/>
            <person name="Mavromatis K."/>
            <person name="Markowitz V."/>
            <person name="Szeto E."/>
            <person name="Mikhailova N."/>
            <person name="Pati A."/>
            <person name="Wagner M."/>
            <person name="Woyke T."/>
            <person name="Ollivier B."/>
            <person name="Klenk H.P."/>
            <person name="Spring S."/>
            <person name="Loy A."/>
        </authorList>
    </citation>
    <scope>NUCLEOTIDE SEQUENCE [LARGE SCALE GENOMIC DNA]</scope>
    <source>
        <strain evidence="3">DSM 22704 / JCM 16185 / SJ4</strain>
    </source>
</reference>
<evidence type="ECO:0000313" key="3">
    <source>
        <dbReference type="Proteomes" id="UP000002892"/>
    </source>
</evidence>
<accession>I4DAY0</accession>
<dbReference type="AlphaFoldDB" id="I4DAY0"/>
<protein>
    <submittedName>
        <fullName evidence="2">Uncharacterized protein</fullName>
    </submittedName>
</protein>
<gene>
    <name evidence="2" type="ordered locus">Desaci_4091</name>
</gene>
<sequence length="43" mass="4945">MGGDEFPISLLPVSIVIFIAAVFFLYTVDPEQFRHYLSYFMGI</sequence>
<evidence type="ECO:0000313" key="2">
    <source>
        <dbReference type="EMBL" id="AFM42954.1"/>
    </source>
</evidence>
<organism evidence="2 3">
    <name type="scientific">Desulfosporosinus acidiphilus (strain DSM 22704 / JCM 16185 / SJ4)</name>
    <dbReference type="NCBI Taxonomy" id="646529"/>
    <lineage>
        <taxon>Bacteria</taxon>
        <taxon>Bacillati</taxon>
        <taxon>Bacillota</taxon>
        <taxon>Clostridia</taxon>
        <taxon>Eubacteriales</taxon>
        <taxon>Desulfitobacteriaceae</taxon>
        <taxon>Desulfosporosinus</taxon>
    </lineage>
</organism>
<keyword evidence="1" id="KW-0812">Transmembrane</keyword>
<keyword evidence="1" id="KW-1133">Transmembrane helix</keyword>
<proteinExistence type="predicted"/>
<dbReference type="STRING" id="646529.Desaci_4091"/>
<name>I4DAY0_DESAJ</name>
<keyword evidence="3" id="KW-1185">Reference proteome</keyword>
<dbReference type="HOGENOM" id="CLU_3232599_0_0_9"/>
<feature type="transmembrane region" description="Helical" evidence="1">
    <location>
        <begin position="6"/>
        <end position="28"/>
    </location>
</feature>